<keyword evidence="6 12" id="KW-0560">Oxidoreductase</keyword>
<evidence type="ECO:0000313" key="13">
    <source>
        <dbReference type="EMBL" id="ACT59568.1"/>
    </source>
</evidence>
<comment type="subcellular location">
    <subcellularLocation>
        <location evidence="12">Cell membrane</location>
        <topology evidence="12">Multi-pass membrane protein</topology>
    </subcellularLocation>
    <subcellularLocation>
        <location evidence="2">Membrane</location>
        <topology evidence="2">Multi-pass membrane protein</topology>
    </subcellularLocation>
</comment>
<keyword evidence="4 12" id="KW-0479">Metal-binding</keyword>
<dbReference type="RefSeq" id="WP_015827718.1">
    <property type="nucleotide sequence ID" value="NC_012982.1"/>
</dbReference>
<dbReference type="Pfam" id="PF02628">
    <property type="entry name" value="COX15-CtaA"/>
    <property type="match status" value="1"/>
</dbReference>
<dbReference type="HOGENOM" id="CLU_017627_0_0_5"/>
<keyword evidence="3 12" id="KW-0812">Transmembrane</keyword>
<evidence type="ECO:0000256" key="1">
    <source>
        <dbReference type="ARBA" id="ARBA00001970"/>
    </source>
</evidence>
<comment type="similarity">
    <text evidence="12">Belongs to the COX15/CtaA family. Type 2 subfamily.</text>
</comment>
<keyword evidence="12" id="KW-1003">Cell membrane</keyword>
<evidence type="ECO:0000256" key="7">
    <source>
        <dbReference type="ARBA" id="ARBA00023004"/>
    </source>
</evidence>
<evidence type="ECO:0000256" key="8">
    <source>
        <dbReference type="ARBA" id="ARBA00023133"/>
    </source>
</evidence>
<dbReference type="PANTHER" id="PTHR23289">
    <property type="entry name" value="CYTOCHROME C OXIDASE ASSEMBLY PROTEIN COX15"/>
    <property type="match status" value="1"/>
</dbReference>
<dbReference type="PANTHER" id="PTHR23289:SF2">
    <property type="entry name" value="CYTOCHROME C OXIDASE ASSEMBLY PROTEIN COX15 HOMOLOG"/>
    <property type="match status" value="1"/>
</dbReference>
<evidence type="ECO:0000256" key="11">
    <source>
        <dbReference type="ARBA" id="ARBA00048044"/>
    </source>
</evidence>
<evidence type="ECO:0000256" key="6">
    <source>
        <dbReference type="ARBA" id="ARBA00023002"/>
    </source>
</evidence>
<evidence type="ECO:0000256" key="9">
    <source>
        <dbReference type="ARBA" id="ARBA00023136"/>
    </source>
</evidence>
<feature type="transmembrane region" description="Helical" evidence="12">
    <location>
        <begin position="178"/>
        <end position="196"/>
    </location>
</feature>
<dbReference type="OrthoDB" id="9793156at2"/>
<keyword evidence="8 12" id="KW-0350">Heme biosynthesis</keyword>
<accession>C6XKK1</accession>
<dbReference type="EC" id="1.17.99.9" evidence="12"/>
<dbReference type="STRING" id="582402.Hbal_1882"/>
<comment type="cofactor">
    <cofactor evidence="1 12">
        <name>heme b</name>
        <dbReference type="ChEBI" id="CHEBI:60344"/>
    </cofactor>
</comment>
<organism evidence="13 14">
    <name type="scientific">Hirschia baltica (strain ATCC 49814 / DSM 5838 / IFAM 1418)</name>
    <dbReference type="NCBI Taxonomy" id="582402"/>
    <lineage>
        <taxon>Bacteria</taxon>
        <taxon>Pseudomonadati</taxon>
        <taxon>Pseudomonadota</taxon>
        <taxon>Alphaproteobacteria</taxon>
        <taxon>Hyphomonadales</taxon>
        <taxon>Hyphomonadaceae</taxon>
        <taxon>Hirschia</taxon>
    </lineage>
</organism>
<dbReference type="UniPathway" id="UPA00269">
    <property type="reaction ID" value="UER00713"/>
</dbReference>
<comment type="pathway">
    <text evidence="10 12">Porphyrin-containing compound metabolism; heme A biosynthesis; heme A from heme O: step 1/1.</text>
</comment>
<feature type="transmembrane region" description="Helical" evidence="12">
    <location>
        <begin position="276"/>
        <end position="292"/>
    </location>
</feature>
<dbReference type="GO" id="GO:0046872">
    <property type="term" value="F:metal ion binding"/>
    <property type="evidence" value="ECO:0007669"/>
    <property type="project" value="UniProtKB-KW"/>
</dbReference>
<feature type="transmembrane region" description="Helical" evidence="12">
    <location>
        <begin position="304"/>
        <end position="322"/>
    </location>
</feature>
<dbReference type="EMBL" id="CP001678">
    <property type="protein sequence ID" value="ACT59568.1"/>
    <property type="molecule type" value="Genomic_DNA"/>
</dbReference>
<feature type="binding site" description="axial binding residue" evidence="12">
    <location>
        <position position="330"/>
    </location>
    <ligand>
        <name>heme</name>
        <dbReference type="ChEBI" id="CHEBI:30413"/>
    </ligand>
    <ligandPart>
        <name>Fe</name>
        <dbReference type="ChEBI" id="CHEBI:18248"/>
    </ligandPart>
</feature>
<name>C6XKK1_HIRBI</name>
<comment type="function">
    <text evidence="12">Catalyzes the conversion of heme O to heme A by two successive hydroxylations of the methyl group at C8. The first hydroxylation forms heme I, the second hydroxylation results in an unstable dihydroxymethyl group, which spontaneously dehydrates, resulting in the formyl group of heme A.</text>
</comment>
<reference evidence="14" key="1">
    <citation type="journal article" date="2011" name="J. Bacteriol.">
        <title>Genome sequences of eight morphologically diverse alphaproteobacteria.</title>
        <authorList>
            <consortium name="US DOE Joint Genome Institute"/>
            <person name="Brown P.J."/>
            <person name="Kysela D.T."/>
            <person name="Buechlein A."/>
            <person name="Hemmerich C."/>
            <person name="Brun Y.V."/>
        </authorList>
    </citation>
    <scope>NUCLEOTIDE SEQUENCE [LARGE SCALE GENOMIC DNA]</scope>
    <source>
        <strain evidence="14">ATCC 49814 / DSM 5838 / IFAM 1418</strain>
    </source>
</reference>
<sequence>MRTQVSSEDVGLKGIRPQKGANAVRIWLLIIAAMVYAMILVGGATRLTDSGLSITEWKPVTGALPPMNSEHWAAEFEKYKTQTDEYKLQNVGMELSEFKYIYWWEWSHRLLGRLVGVVFLLPFLAFWALGYTTPKLRRRLWALFALGGLQGFIGWWMVSSGVGETSRVDVAPYRLMTHFSLALLIIGGCVWTWFSMRERPRFIDDNRSQKWAIILLVAASLQMMLGALVAGLDAGRTYTDWPMMDGSVVPAGYWVSELGLRNFFENVATVQFNHRVMAYILLGLSVYAAFKFPRAAGGWFKRTAHAVAGQSVLGVVTLLFGAPIGLGLFHQALGTIVLLSTVILVWQCSGQRER</sequence>
<dbReference type="GO" id="GO:0120547">
    <property type="term" value="F:heme A synthase activity"/>
    <property type="evidence" value="ECO:0007669"/>
    <property type="project" value="UniProtKB-EC"/>
</dbReference>
<protein>
    <recommendedName>
        <fullName evidence="12">Heme A synthase</fullName>
        <shortName evidence="12">HAS</shortName>
        <ecNumber evidence="12">1.17.99.9</ecNumber>
    </recommendedName>
    <alternativeName>
        <fullName evidence="12">Cytochrome aa3-controlling protein</fullName>
    </alternativeName>
</protein>
<comment type="catalytic activity">
    <reaction evidence="11">
        <text>Fe(II)-heme o + 2 A + H2O = Fe(II)-heme a + 2 AH2</text>
        <dbReference type="Rhea" id="RHEA:63388"/>
        <dbReference type="ChEBI" id="CHEBI:13193"/>
        <dbReference type="ChEBI" id="CHEBI:15377"/>
        <dbReference type="ChEBI" id="CHEBI:17499"/>
        <dbReference type="ChEBI" id="CHEBI:60530"/>
        <dbReference type="ChEBI" id="CHEBI:61715"/>
        <dbReference type="EC" id="1.17.99.9"/>
    </reaction>
    <physiologicalReaction direction="left-to-right" evidence="11">
        <dbReference type="Rhea" id="RHEA:63389"/>
    </physiologicalReaction>
</comment>
<feature type="transmembrane region" description="Helical" evidence="12">
    <location>
        <begin position="26"/>
        <end position="45"/>
    </location>
</feature>
<keyword evidence="9 12" id="KW-0472">Membrane</keyword>
<keyword evidence="5 12" id="KW-1133">Transmembrane helix</keyword>
<evidence type="ECO:0000256" key="2">
    <source>
        <dbReference type="ARBA" id="ARBA00004141"/>
    </source>
</evidence>
<gene>
    <name evidence="12" type="primary">ctaA</name>
    <name evidence="13" type="ordered locus">Hbal_1882</name>
</gene>
<dbReference type="AlphaFoldDB" id="C6XKK1"/>
<proteinExistence type="inferred from homology"/>
<comment type="caution">
    <text evidence="12">Lacks conserved residue(s) required for the propagation of feature annotation.</text>
</comment>
<feature type="transmembrane region" description="Helical" evidence="12">
    <location>
        <begin position="140"/>
        <end position="158"/>
    </location>
</feature>
<evidence type="ECO:0000256" key="10">
    <source>
        <dbReference type="ARBA" id="ARBA00044501"/>
    </source>
</evidence>
<dbReference type="HAMAP" id="MF_01665">
    <property type="entry name" value="HemeA_synth_type2"/>
    <property type="match status" value="1"/>
</dbReference>
<dbReference type="GO" id="GO:0005886">
    <property type="term" value="C:plasma membrane"/>
    <property type="evidence" value="ECO:0007669"/>
    <property type="project" value="UniProtKB-SubCell"/>
</dbReference>
<dbReference type="eggNOG" id="COG1612">
    <property type="taxonomic scope" value="Bacteria"/>
</dbReference>
<comment type="subunit">
    <text evidence="12">Interacts with CtaB.</text>
</comment>
<dbReference type="InterPro" id="IPR003780">
    <property type="entry name" value="COX15/CtaA_fam"/>
</dbReference>
<evidence type="ECO:0000256" key="5">
    <source>
        <dbReference type="ARBA" id="ARBA00022989"/>
    </source>
</evidence>
<feature type="transmembrane region" description="Helical" evidence="12">
    <location>
        <begin position="211"/>
        <end position="232"/>
    </location>
</feature>
<feature type="transmembrane region" description="Helical" evidence="12">
    <location>
        <begin position="110"/>
        <end position="128"/>
    </location>
</feature>
<dbReference type="KEGG" id="hba:Hbal_1882"/>
<keyword evidence="7 12" id="KW-0408">Iron</keyword>
<keyword evidence="14" id="KW-1185">Reference proteome</keyword>
<dbReference type="GO" id="GO:0006784">
    <property type="term" value="P:heme A biosynthetic process"/>
    <property type="evidence" value="ECO:0007669"/>
    <property type="project" value="UniProtKB-UniRule"/>
</dbReference>
<evidence type="ECO:0000313" key="14">
    <source>
        <dbReference type="Proteomes" id="UP000002745"/>
    </source>
</evidence>
<evidence type="ECO:0000256" key="12">
    <source>
        <dbReference type="HAMAP-Rule" id="MF_01665"/>
    </source>
</evidence>
<dbReference type="Proteomes" id="UP000002745">
    <property type="component" value="Chromosome"/>
</dbReference>
<dbReference type="InterPro" id="IPR023754">
    <property type="entry name" value="HemeA_Synthase_type2"/>
</dbReference>
<evidence type="ECO:0000256" key="3">
    <source>
        <dbReference type="ARBA" id="ARBA00022692"/>
    </source>
</evidence>
<feature type="binding site" description="axial binding residue" evidence="12">
    <location>
        <position position="274"/>
    </location>
    <ligand>
        <name>heme</name>
        <dbReference type="ChEBI" id="CHEBI:30413"/>
    </ligand>
    <ligandPart>
        <name>Fe</name>
        <dbReference type="ChEBI" id="CHEBI:18248"/>
    </ligandPart>
</feature>
<evidence type="ECO:0000256" key="4">
    <source>
        <dbReference type="ARBA" id="ARBA00022723"/>
    </source>
</evidence>